<dbReference type="PANTHER" id="PTHR30532">
    <property type="entry name" value="IRON III DICITRATE-BINDING PERIPLASMIC PROTEIN"/>
    <property type="match status" value="1"/>
</dbReference>
<feature type="chain" id="PRO_5028467250" evidence="5">
    <location>
        <begin position="18"/>
        <end position="306"/>
    </location>
</feature>
<evidence type="ECO:0000256" key="1">
    <source>
        <dbReference type="ARBA" id="ARBA00004196"/>
    </source>
</evidence>
<evidence type="ECO:0000256" key="4">
    <source>
        <dbReference type="ARBA" id="ARBA00022729"/>
    </source>
</evidence>
<gene>
    <name evidence="7" type="primary">fhuD</name>
    <name evidence="7" type="ORF">JEOSCH030_00410</name>
</gene>
<dbReference type="EMBL" id="CAJEWE010000006">
    <property type="protein sequence ID" value="CAD2072760.1"/>
    <property type="molecule type" value="Genomic_DNA"/>
</dbReference>
<sequence>MKRILFLLSLIFVVALAACSGGDNKENTAKDETPETVKYTTDDGEEVDIPKEPKRIVVMGSGYFGNLKQLDANIVGVHNLVQDSEILSKEVGDIELIEEGNIEQVLNLDPDLIITYNTDENIHELKEVAPTIGFDYAKWNYLDVHKELGKIVGKEDEANKWVADFEAKLAEDKKTVQDKLGTDTSVSVAEGFSKDIYVYGTNWGRGTEIIYQGLEMKVPETIEKDVVESGWKKISAEEVAKYSGDFIFLGDGDPTTNNAIESTSVWKNLDAVKNDRVVEFDSSTFWFNDPLSLEYQLEFIVEQLTK</sequence>
<keyword evidence="3" id="KW-0813">Transport</keyword>
<evidence type="ECO:0000313" key="8">
    <source>
        <dbReference type="Proteomes" id="UP000521032"/>
    </source>
</evidence>
<proteinExistence type="inferred from homology"/>
<organism evidence="7 8">
    <name type="scientific">Phocicoccus schoeneichii</name>
    <dbReference type="NCBI Taxonomy" id="1812261"/>
    <lineage>
        <taxon>Bacteria</taxon>
        <taxon>Bacillati</taxon>
        <taxon>Bacillota</taxon>
        <taxon>Bacilli</taxon>
        <taxon>Bacillales</taxon>
        <taxon>Salinicoccaceae</taxon>
        <taxon>Phocicoccus</taxon>
    </lineage>
</organism>
<reference evidence="7 8" key="1">
    <citation type="submission" date="2020-07" db="EMBL/GenBank/DDBJ databases">
        <authorList>
            <person name="Criscuolo A."/>
        </authorList>
    </citation>
    <scope>NUCLEOTIDE SEQUENCE [LARGE SCALE GENOMIC DNA]</scope>
    <source>
        <strain evidence="8">CIP 111030</strain>
    </source>
</reference>
<dbReference type="GO" id="GO:0030288">
    <property type="term" value="C:outer membrane-bounded periplasmic space"/>
    <property type="evidence" value="ECO:0007669"/>
    <property type="project" value="TreeGrafter"/>
</dbReference>
<name>A0A6V7R5T9_9BACL</name>
<dbReference type="Proteomes" id="UP000521032">
    <property type="component" value="Unassembled WGS sequence"/>
</dbReference>
<dbReference type="InterPro" id="IPR051313">
    <property type="entry name" value="Bact_iron-sidero_bind"/>
</dbReference>
<evidence type="ECO:0000256" key="3">
    <source>
        <dbReference type="ARBA" id="ARBA00022448"/>
    </source>
</evidence>
<comment type="subcellular location">
    <subcellularLocation>
        <location evidence="1">Cell envelope</location>
    </subcellularLocation>
</comment>
<evidence type="ECO:0000259" key="6">
    <source>
        <dbReference type="PROSITE" id="PS50983"/>
    </source>
</evidence>
<protein>
    <submittedName>
        <fullName evidence="7">Iron(3+)-hydroxamate-binding protein FhuD</fullName>
    </submittedName>
</protein>
<evidence type="ECO:0000256" key="5">
    <source>
        <dbReference type="SAM" id="SignalP"/>
    </source>
</evidence>
<dbReference type="Gene3D" id="3.40.50.1980">
    <property type="entry name" value="Nitrogenase molybdenum iron protein domain"/>
    <property type="match status" value="2"/>
</dbReference>
<dbReference type="InterPro" id="IPR002491">
    <property type="entry name" value="ABC_transptr_periplasmic_BD"/>
</dbReference>
<dbReference type="GO" id="GO:1901678">
    <property type="term" value="P:iron coordination entity transport"/>
    <property type="evidence" value="ECO:0007669"/>
    <property type="project" value="UniProtKB-ARBA"/>
</dbReference>
<accession>A0A6V7R5T9</accession>
<dbReference type="SUPFAM" id="SSF53807">
    <property type="entry name" value="Helical backbone' metal receptor"/>
    <property type="match status" value="1"/>
</dbReference>
<dbReference type="PROSITE" id="PS50983">
    <property type="entry name" value="FE_B12_PBP"/>
    <property type="match status" value="1"/>
</dbReference>
<dbReference type="RefSeq" id="WP_186085301.1">
    <property type="nucleotide sequence ID" value="NZ_BMDB01000001.1"/>
</dbReference>
<keyword evidence="4 5" id="KW-0732">Signal</keyword>
<feature type="signal peptide" evidence="5">
    <location>
        <begin position="1"/>
        <end position="17"/>
    </location>
</feature>
<feature type="domain" description="Fe/B12 periplasmic-binding" evidence="6">
    <location>
        <begin position="55"/>
        <end position="306"/>
    </location>
</feature>
<dbReference type="PROSITE" id="PS51257">
    <property type="entry name" value="PROKAR_LIPOPROTEIN"/>
    <property type="match status" value="1"/>
</dbReference>
<keyword evidence="8" id="KW-1185">Reference proteome</keyword>
<dbReference type="Pfam" id="PF01497">
    <property type="entry name" value="Peripla_BP_2"/>
    <property type="match status" value="1"/>
</dbReference>
<comment type="similarity">
    <text evidence="2">Belongs to the bacterial solute-binding protein 8 family.</text>
</comment>
<comment type="caution">
    <text evidence="7">The sequence shown here is derived from an EMBL/GenBank/DDBJ whole genome shotgun (WGS) entry which is preliminary data.</text>
</comment>
<evidence type="ECO:0000313" key="7">
    <source>
        <dbReference type="EMBL" id="CAD2072760.1"/>
    </source>
</evidence>
<dbReference type="AlphaFoldDB" id="A0A6V7R5T9"/>
<dbReference type="PANTHER" id="PTHR30532:SF26">
    <property type="entry name" value="IRON(3+)-HYDROXAMATE-BINDING PROTEIN FHUD"/>
    <property type="match status" value="1"/>
</dbReference>
<evidence type="ECO:0000256" key="2">
    <source>
        <dbReference type="ARBA" id="ARBA00008814"/>
    </source>
</evidence>